<accession>A0A4Q7J478</accession>
<keyword evidence="1" id="KW-0812">Transmembrane</keyword>
<sequence length="111" mass="10958">MATVWAAGAVAAVLGVGVVVIWLGSAVLAVHRAGGAADLAALAAAGRAASGAEAACGRARTVAERMGVELAGCRLVDWDALVEVRAPVPGPLDEWGTAHARARAGPVDRPG</sequence>
<evidence type="ECO:0000313" key="2">
    <source>
        <dbReference type="EMBL" id="RZQ61608.1"/>
    </source>
</evidence>
<dbReference type="AlphaFoldDB" id="A0A4Q7J478"/>
<dbReference type="NCBIfam" id="TIGR03816">
    <property type="entry name" value="tadE_like_DECH"/>
    <property type="match status" value="1"/>
</dbReference>
<dbReference type="OrthoDB" id="3701242at2"/>
<keyword evidence="3" id="KW-1185">Reference proteome</keyword>
<dbReference type="EMBL" id="SFCC01000011">
    <property type="protein sequence ID" value="RZQ61608.1"/>
    <property type="molecule type" value="Genomic_DNA"/>
</dbReference>
<evidence type="ECO:0000313" key="3">
    <source>
        <dbReference type="Proteomes" id="UP000292003"/>
    </source>
</evidence>
<reference evidence="2 3" key="1">
    <citation type="submission" date="2019-02" db="EMBL/GenBank/DDBJ databases">
        <title>Draft genome sequence of Amycolatopsis sp. 8-3EHSu isolated from roots of Suaeda maritima.</title>
        <authorList>
            <person name="Duangmal K."/>
            <person name="Chantavorakit T."/>
        </authorList>
    </citation>
    <scope>NUCLEOTIDE SEQUENCE [LARGE SCALE GENOMIC DNA]</scope>
    <source>
        <strain evidence="2 3">8-3EHSu</strain>
    </source>
</reference>
<name>A0A4Q7J478_9PSEU</name>
<evidence type="ECO:0008006" key="4">
    <source>
        <dbReference type="Google" id="ProtNLM"/>
    </source>
</evidence>
<keyword evidence="1" id="KW-1133">Transmembrane helix</keyword>
<evidence type="ECO:0000256" key="1">
    <source>
        <dbReference type="SAM" id="Phobius"/>
    </source>
</evidence>
<gene>
    <name evidence="2" type="ORF">EWH70_21800</name>
</gene>
<protein>
    <recommendedName>
        <fullName evidence="4">Helicase</fullName>
    </recommendedName>
</protein>
<feature type="transmembrane region" description="Helical" evidence="1">
    <location>
        <begin position="6"/>
        <end position="30"/>
    </location>
</feature>
<organism evidence="2 3">
    <name type="scientific">Amycolatopsis suaedae</name>
    <dbReference type="NCBI Taxonomy" id="2510978"/>
    <lineage>
        <taxon>Bacteria</taxon>
        <taxon>Bacillati</taxon>
        <taxon>Actinomycetota</taxon>
        <taxon>Actinomycetes</taxon>
        <taxon>Pseudonocardiales</taxon>
        <taxon>Pseudonocardiaceae</taxon>
        <taxon>Amycolatopsis</taxon>
    </lineage>
</organism>
<comment type="caution">
    <text evidence="2">The sequence shown here is derived from an EMBL/GenBank/DDBJ whole genome shotgun (WGS) entry which is preliminary data.</text>
</comment>
<proteinExistence type="predicted"/>
<dbReference type="RefSeq" id="WP_130477341.1">
    <property type="nucleotide sequence ID" value="NZ_SFCC01000011.1"/>
</dbReference>
<dbReference type="InterPro" id="IPR021202">
    <property type="entry name" value="Rv3654c-like"/>
</dbReference>
<keyword evidence="1" id="KW-0472">Membrane</keyword>
<dbReference type="Proteomes" id="UP000292003">
    <property type="component" value="Unassembled WGS sequence"/>
</dbReference>